<dbReference type="InterPro" id="IPR040764">
    <property type="entry name" value="CvfB_WH"/>
</dbReference>
<proteinExistence type="predicted"/>
<evidence type="ECO:0000259" key="1">
    <source>
        <dbReference type="Pfam" id="PF17783"/>
    </source>
</evidence>
<dbReference type="InterPro" id="IPR014464">
    <property type="entry name" value="CvfB_fam"/>
</dbReference>
<dbReference type="EMBL" id="ADEG01000086">
    <property type="protein sequence ID" value="EFA91541.1"/>
    <property type="molecule type" value="Genomic_DNA"/>
</dbReference>
<dbReference type="AlphaFoldDB" id="D1W7E5"/>
<dbReference type="Proteomes" id="UP000005283">
    <property type="component" value="Unassembled WGS sequence"/>
</dbReference>
<feature type="domain" description="Conserved virulence factor B-like winged helix" evidence="1">
    <location>
        <begin position="1"/>
        <end position="55"/>
    </location>
</feature>
<dbReference type="InterPro" id="IPR036388">
    <property type="entry name" value="WH-like_DNA-bd_sf"/>
</dbReference>
<organism evidence="2 3">
    <name type="scientific">Hoylesella buccalis ATCC 35310</name>
    <dbReference type="NCBI Taxonomy" id="679190"/>
    <lineage>
        <taxon>Bacteria</taxon>
        <taxon>Pseudomonadati</taxon>
        <taxon>Bacteroidota</taxon>
        <taxon>Bacteroidia</taxon>
        <taxon>Bacteroidales</taxon>
        <taxon>Prevotellaceae</taxon>
        <taxon>Hoylesella</taxon>
    </lineage>
</organism>
<keyword evidence="3" id="KW-1185">Reference proteome</keyword>
<dbReference type="Gene3D" id="1.10.10.10">
    <property type="entry name" value="Winged helix-like DNA-binding domain superfamily/Winged helix DNA-binding domain"/>
    <property type="match status" value="1"/>
</dbReference>
<evidence type="ECO:0000313" key="3">
    <source>
        <dbReference type="Proteomes" id="UP000005283"/>
    </source>
</evidence>
<dbReference type="PANTHER" id="PTHR37296:SF1">
    <property type="entry name" value="CONSERVED VIRULENCE FACTOR B"/>
    <property type="match status" value="1"/>
</dbReference>
<gene>
    <name evidence="2" type="ORF">HMPREF0650_2437</name>
</gene>
<reference evidence="2 3" key="1">
    <citation type="submission" date="2009-12" db="EMBL/GenBank/DDBJ databases">
        <title>Genome Sequence of Prevotella buccalis ATCC 35310.</title>
        <authorList>
            <person name="Durkin A.S."/>
            <person name="Madupu R."/>
            <person name="Torralba M."/>
            <person name="Methe B."/>
            <person name="Sutton G."/>
            <person name="Strausberg R.L."/>
            <person name="Nelson K.E."/>
        </authorList>
    </citation>
    <scope>NUCLEOTIDE SEQUENCE [LARGE SCALE GENOMIC DNA]</scope>
    <source>
        <strain evidence="2 3">ATCC 35310</strain>
    </source>
</reference>
<dbReference type="eggNOG" id="COG2996">
    <property type="taxonomic scope" value="Bacteria"/>
</dbReference>
<dbReference type="Pfam" id="PF17783">
    <property type="entry name" value="WHD_CvfB"/>
    <property type="match status" value="1"/>
</dbReference>
<sequence>MQYLQKHGGYCDLGDKSDAEEIKRRFEVSKKNYKKAIGDLYKRHLISIESDGIYLQKARK</sequence>
<dbReference type="PANTHER" id="PTHR37296">
    <property type="entry name" value="CONSERVED VIRULENCE FACTOR B"/>
    <property type="match status" value="1"/>
</dbReference>
<protein>
    <recommendedName>
        <fullName evidence="1">Conserved virulence factor B-like winged helix domain-containing protein</fullName>
    </recommendedName>
</protein>
<comment type="caution">
    <text evidence="2">The sequence shown here is derived from an EMBL/GenBank/DDBJ whole genome shotgun (WGS) entry which is preliminary data.</text>
</comment>
<evidence type="ECO:0000313" key="2">
    <source>
        <dbReference type="EMBL" id="EFA91541.1"/>
    </source>
</evidence>
<name>D1W7E5_9BACT</name>
<accession>D1W7E5</accession>